<dbReference type="FunFam" id="3.40.50.20:FF:000001">
    <property type="entry name" value="Carbamoyl-phosphate synthase large chain"/>
    <property type="match status" value="1"/>
</dbReference>
<dbReference type="PANTHER" id="PTHR11405:SF53">
    <property type="entry name" value="CARBAMOYL-PHOSPHATE SYNTHASE [AMMONIA], MITOCHONDRIAL"/>
    <property type="match status" value="1"/>
</dbReference>
<evidence type="ECO:0000256" key="3">
    <source>
        <dbReference type="ARBA" id="ARBA00005077"/>
    </source>
</evidence>
<evidence type="ECO:0000256" key="7">
    <source>
        <dbReference type="ARBA" id="ARBA00022723"/>
    </source>
</evidence>
<gene>
    <name evidence="23" type="ORF">E1B28_010078</name>
</gene>
<dbReference type="PROSITE" id="PS50975">
    <property type="entry name" value="ATP_GRASP"/>
    <property type="match status" value="2"/>
</dbReference>
<comment type="caution">
    <text evidence="23">The sequence shown here is derived from an EMBL/GenBank/DDBJ whole genome shotgun (WGS) entry which is preliminary data.</text>
</comment>
<dbReference type="InterPro" id="IPR005479">
    <property type="entry name" value="CPAse_ATP-bd"/>
</dbReference>
<dbReference type="PROSITE" id="PS00866">
    <property type="entry name" value="CPSASE_1"/>
    <property type="match status" value="2"/>
</dbReference>
<feature type="domain" description="MGS-like" evidence="22">
    <location>
        <begin position="1009"/>
        <end position="1162"/>
    </location>
</feature>
<dbReference type="Pfam" id="PF02786">
    <property type="entry name" value="CPSase_L_D2"/>
    <property type="match status" value="2"/>
</dbReference>
<dbReference type="InterPro" id="IPR036914">
    <property type="entry name" value="MGS-like_dom_sf"/>
</dbReference>
<dbReference type="Gene3D" id="3.40.50.1380">
    <property type="entry name" value="Methylglyoxal synthase-like domain"/>
    <property type="match status" value="1"/>
</dbReference>
<evidence type="ECO:0000256" key="20">
    <source>
        <dbReference type="PROSITE-ProRule" id="PRU00409"/>
    </source>
</evidence>
<dbReference type="FunFam" id="3.30.470.20:FF:000004">
    <property type="entry name" value="Carbamoyl-phosphate synthase (glutamine-hydrolyzing)"/>
    <property type="match status" value="1"/>
</dbReference>
<evidence type="ECO:0000256" key="4">
    <source>
        <dbReference type="ARBA" id="ARBA00009799"/>
    </source>
</evidence>
<dbReference type="SMART" id="SM01096">
    <property type="entry name" value="CPSase_L_D3"/>
    <property type="match status" value="1"/>
</dbReference>
<dbReference type="SUPFAM" id="SSF52335">
    <property type="entry name" value="Methylglyoxal synthase-like"/>
    <property type="match status" value="1"/>
</dbReference>
<evidence type="ECO:0000256" key="1">
    <source>
        <dbReference type="ARBA" id="ARBA00001947"/>
    </source>
</evidence>
<dbReference type="GO" id="GO:0046872">
    <property type="term" value="F:metal ion binding"/>
    <property type="evidence" value="ECO:0007669"/>
    <property type="project" value="UniProtKB-KW"/>
</dbReference>
<dbReference type="InterPro" id="IPR058047">
    <property type="entry name" value="CPSase_preATP-grasp"/>
</dbReference>
<dbReference type="InterPro" id="IPR005483">
    <property type="entry name" value="CPSase_dom"/>
</dbReference>
<dbReference type="NCBIfam" id="NF003671">
    <property type="entry name" value="PRK05294.1"/>
    <property type="match status" value="1"/>
</dbReference>
<dbReference type="SUPFAM" id="SSF48108">
    <property type="entry name" value="Carbamoyl phosphate synthetase, large subunit connection domain"/>
    <property type="match status" value="1"/>
</dbReference>
<dbReference type="FunFam" id="3.30.470.20:FF:000001">
    <property type="entry name" value="Carbamoyl-phosphate synthase large chain"/>
    <property type="match status" value="1"/>
</dbReference>
<dbReference type="RefSeq" id="XP_043007486.1">
    <property type="nucleotide sequence ID" value="XM_043155025.1"/>
</dbReference>
<feature type="domain" description="ATP-grasp" evidence="21">
    <location>
        <begin position="207"/>
        <end position="399"/>
    </location>
</feature>
<dbReference type="FunFam" id="3.30.1490.20:FF:000001">
    <property type="entry name" value="Carbamoyl-phosphate synthase large chain"/>
    <property type="match status" value="1"/>
</dbReference>
<comment type="pathway">
    <text evidence="3">Amino-acid biosynthesis; L-arginine biosynthesis; carbamoyl phosphate from bicarbonate: step 1/1.</text>
</comment>
<dbReference type="GO" id="GO:0005739">
    <property type="term" value="C:mitochondrion"/>
    <property type="evidence" value="ECO:0007669"/>
    <property type="project" value="UniProtKB-SubCell"/>
</dbReference>
<protein>
    <recommendedName>
        <fullName evidence="16">Ammonium-dependent carbamoyl phosphate synthetase</fullName>
        <ecNumber evidence="14">6.3.4.16</ecNumber>
        <ecNumber evidence="5">6.3.5.5</ecNumber>
    </recommendedName>
    <alternativeName>
        <fullName evidence="15">Arginine-specific carbamoyl phosphate synthetase, ammonia chain</fullName>
    </alternativeName>
    <alternativeName>
        <fullName evidence="17">Glutamine-dependent carbamoyl phosphate synthetase</fullName>
    </alternativeName>
</protein>
<dbReference type="Gene3D" id="3.30.470.20">
    <property type="entry name" value="ATP-grasp fold, B domain"/>
    <property type="match status" value="2"/>
</dbReference>
<dbReference type="Proteomes" id="UP001049176">
    <property type="component" value="Chromosome 6"/>
</dbReference>
<evidence type="ECO:0000256" key="16">
    <source>
        <dbReference type="ARBA" id="ARBA00044318"/>
    </source>
</evidence>
<feature type="domain" description="ATP-grasp" evidence="21">
    <location>
        <begin position="745"/>
        <end position="941"/>
    </location>
</feature>
<evidence type="ECO:0000256" key="17">
    <source>
        <dbReference type="ARBA" id="ARBA00044334"/>
    </source>
</evidence>
<proteinExistence type="inferred from homology"/>
<keyword evidence="10 20" id="KW-0067">ATP-binding</keyword>
<evidence type="ECO:0000256" key="8">
    <source>
        <dbReference type="ARBA" id="ARBA00022737"/>
    </source>
</evidence>
<dbReference type="InterPro" id="IPR016185">
    <property type="entry name" value="PreATP-grasp_dom_sf"/>
</dbReference>
<name>A0A9P7RWC8_9AGAR</name>
<dbReference type="FunFam" id="3.40.50.20:FF:000002">
    <property type="entry name" value="Carbamoyl-phosphate synthase large chain"/>
    <property type="match status" value="1"/>
</dbReference>
<dbReference type="Pfam" id="PF02787">
    <property type="entry name" value="CPSase_L_D3"/>
    <property type="match status" value="1"/>
</dbReference>
<dbReference type="NCBIfam" id="TIGR01369">
    <property type="entry name" value="CPSaseII_lrg"/>
    <property type="match status" value="1"/>
</dbReference>
<dbReference type="GO" id="GO:0005524">
    <property type="term" value="F:ATP binding"/>
    <property type="evidence" value="ECO:0007669"/>
    <property type="project" value="UniProtKB-UniRule"/>
</dbReference>
<dbReference type="EC" id="6.3.4.16" evidence="14"/>
<dbReference type="FunFam" id="3.40.50.1380:FF:000015">
    <property type="entry name" value="Carbamoyl-phosphate synthase arginine-specific large chain"/>
    <property type="match status" value="1"/>
</dbReference>
<dbReference type="PANTHER" id="PTHR11405">
    <property type="entry name" value="CARBAMOYLTRANSFERASE FAMILY MEMBER"/>
    <property type="match status" value="1"/>
</dbReference>
<sequence>MSFLRLQSCWTWHSASIFTRSFCRSAVSRSPLTPTNPLRAVAAPAVGSYAPKDGEHVLSSPSELARKISAKVLPKLPRPDVQKVVVVGSGGLSIGQAGEFDYSGSQALKALSEEGVQAVLINPNIATWQTSHQLASEVYFLPITADYVAYVLEKERPDGILLTFGGQSALNVGIALDKMGVLERLGIQVLGTPIRTLEISEDRDLFVQALKEIDIPVAQSTAVSSVNGALAAAEEIGYPVILRSAFTLGGLGSGFANNPDELRDLSAKSLSLSPQVLIERSMKGWKELEYEVVRDGADNTIICCNMENFDPLGTHTGDSIVVAPSQTLPDDEYHMLRSAALKTIRHLGVVGECNIQYALNPTSREYCVIEVNARLSRSSALASKATGYPLAYTAAKIALGHTLPELPNAVTKTTTACFEPSLDYIVTKIPKWDLAKFSSQVNREVGSSMKSVGEVMAIGRTFEESLQKAIRQVDPRWKGFEVYIEPEDLDNALTRPTDMRLFAIAYAMYNKGYTVDRLHDLTKIDKWFLYKIDNIVQTRHALKSAGSIDNLAPELMARAKRMGFADAQIADIVSSTEDTVRATRKSMGITPFVKRIDTLAAEYPAHTNYLYTTYNASEHDVEFNEHGTMVLGSGVYRIGSSVEFDWCAVTCARKLRDMGKRTIMINYNPETVSTDFDEADRLYFEELGFERVMDIYELEQAQGTIVSVGGQLPQNIALRLKHSGVNVLGTDPQQIDNAEDRHKFSSVLDNIGVDQPEWAEVSTVDDAKSFADRVGYPVLIRPSYVLSGAAMSVVYQESDLEYKLSAAASVSPLHPVVITKFIDGAQEIDVDAVAYQGKLLVHAVSEHVENAGVHSGDATLVLPPFSLDASDMSRLKAIAEKVAKAFEISGPFNMQIIKQPSNDGIAPLKVIECNLRASRSFPFVSKVLGHNFIDTATTAIVGQDVPEPVDLMAQERDYVSIKVAQFSWTRLGGADPFLGVEMASTGEVASFGKDIHEAYWASLLSTTGFKVPSAGSGVLLGGDLAKPEMVTVAKQLLGLGFKLYCSSPTVEEFLNSIPYVSAKRIFFPTKDKRKLREVFDEYNIQCVINLASSRATSFIDEDYVARRNAVDFGLPLLNNPRNAQLFVESLAKKIPQGGLKGYTEGRIPSEVRSWREFIGRRA</sequence>
<keyword evidence="9 20" id="KW-0547">Nucleotide-binding</keyword>
<evidence type="ECO:0000256" key="5">
    <source>
        <dbReference type="ARBA" id="ARBA00012738"/>
    </source>
</evidence>
<dbReference type="InterPro" id="IPR005480">
    <property type="entry name" value="CPSase_lsu_oligo"/>
</dbReference>
<dbReference type="CDD" id="cd01423">
    <property type="entry name" value="MGS_CPS_I_III"/>
    <property type="match status" value="1"/>
</dbReference>
<dbReference type="PROSITE" id="PS51855">
    <property type="entry name" value="MGS"/>
    <property type="match status" value="1"/>
</dbReference>
<evidence type="ECO:0000256" key="14">
    <source>
        <dbReference type="ARBA" id="ARBA00044063"/>
    </source>
</evidence>
<accession>A0A9P7RWC8</accession>
<keyword evidence="7" id="KW-0479">Metal-binding</keyword>
<evidence type="ECO:0000256" key="10">
    <source>
        <dbReference type="ARBA" id="ARBA00022840"/>
    </source>
</evidence>
<evidence type="ECO:0000256" key="2">
    <source>
        <dbReference type="ARBA" id="ARBA00004173"/>
    </source>
</evidence>
<dbReference type="InterPro" id="IPR036897">
    <property type="entry name" value="CarbamoylP_synth_lsu_oligo_sf"/>
</dbReference>
<organism evidence="23 24">
    <name type="scientific">Marasmius oreades</name>
    <name type="common">fairy-ring Marasmius</name>
    <dbReference type="NCBI Taxonomy" id="181124"/>
    <lineage>
        <taxon>Eukaryota</taxon>
        <taxon>Fungi</taxon>
        <taxon>Dikarya</taxon>
        <taxon>Basidiomycota</taxon>
        <taxon>Agaricomycotina</taxon>
        <taxon>Agaricomycetes</taxon>
        <taxon>Agaricomycetidae</taxon>
        <taxon>Agaricales</taxon>
        <taxon>Marasmiineae</taxon>
        <taxon>Marasmiaceae</taxon>
        <taxon>Marasmius</taxon>
    </lineage>
</organism>
<keyword evidence="8" id="KW-0677">Repeat</keyword>
<dbReference type="PROSITE" id="PS00867">
    <property type="entry name" value="CPSASE_2"/>
    <property type="match status" value="2"/>
</dbReference>
<dbReference type="Gene3D" id="1.10.1030.10">
    <property type="entry name" value="Carbamoyl-phosphate synthetase, large subunit oligomerisation domain"/>
    <property type="match status" value="1"/>
</dbReference>
<reference evidence="23" key="1">
    <citation type="journal article" date="2021" name="Genome Biol. Evol.">
        <title>The assembled and annotated genome of the fairy-ring fungus Marasmius oreades.</title>
        <authorList>
            <person name="Hiltunen M."/>
            <person name="Ament-Velasquez S.L."/>
            <person name="Johannesson H."/>
        </authorList>
    </citation>
    <scope>NUCLEOTIDE SEQUENCE</scope>
    <source>
        <strain evidence="23">03SP1</strain>
    </source>
</reference>
<comment type="cofactor">
    <cofactor evidence="1">
        <name>Zn(2+)</name>
        <dbReference type="ChEBI" id="CHEBI:29105"/>
    </cofactor>
</comment>
<comment type="subunit">
    <text evidence="13">Heterodimer composed of 2 chains; the small (or glutamine) chain promotes the hydrolysis of glutamine to ammonia, which is used by the large (or ammonia) chain to synthesize carbamoyl phosphate.</text>
</comment>
<evidence type="ECO:0000259" key="22">
    <source>
        <dbReference type="PROSITE" id="PS51855"/>
    </source>
</evidence>
<keyword evidence="12" id="KW-0464">Manganese</keyword>
<comment type="similarity">
    <text evidence="4">Belongs to the CarB family.</text>
</comment>
<evidence type="ECO:0000256" key="18">
    <source>
        <dbReference type="ARBA" id="ARBA00047359"/>
    </source>
</evidence>
<dbReference type="GO" id="GO:0004087">
    <property type="term" value="F:carbamoyl-phosphate synthase (ammonia) activity"/>
    <property type="evidence" value="ECO:0007669"/>
    <property type="project" value="UniProtKB-EC"/>
</dbReference>
<dbReference type="AlphaFoldDB" id="A0A9P7RWC8"/>
<evidence type="ECO:0000313" key="24">
    <source>
        <dbReference type="Proteomes" id="UP001049176"/>
    </source>
</evidence>
<keyword evidence="11" id="KW-0496">Mitochondrion</keyword>
<dbReference type="EC" id="6.3.5.5" evidence="5"/>
<keyword evidence="24" id="KW-1185">Reference proteome</keyword>
<comment type="catalytic activity">
    <reaction evidence="19">
        <text>hydrogencarbonate + L-glutamine + 2 ATP + H2O = carbamoyl phosphate + L-glutamate + 2 ADP + phosphate + 2 H(+)</text>
        <dbReference type="Rhea" id="RHEA:18633"/>
        <dbReference type="ChEBI" id="CHEBI:15377"/>
        <dbReference type="ChEBI" id="CHEBI:15378"/>
        <dbReference type="ChEBI" id="CHEBI:17544"/>
        <dbReference type="ChEBI" id="CHEBI:29985"/>
        <dbReference type="ChEBI" id="CHEBI:30616"/>
        <dbReference type="ChEBI" id="CHEBI:43474"/>
        <dbReference type="ChEBI" id="CHEBI:58228"/>
        <dbReference type="ChEBI" id="CHEBI:58359"/>
        <dbReference type="ChEBI" id="CHEBI:456216"/>
        <dbReference type="EC" id="6.3.5.5"/>
    </reaction>
</comment>
<dbReference type="GO" id="GO:0004088">
    <property type="term" value="F:carbamoyl-phosphate synthase (glutamine-hydrolyzing) activity"/>
    <property type="evidence" value="ECO:0007669"/>
    <property type="project" value="UniProtKB-EC"/>
</dbReference>
<evidence type="ECO:0000256" key="9">
    <source>
        <dbReference type="ARBA" id="ARBA00022741"/>
    </source>
</evidence>
<evidence type="ECO:0000256" key="11">
    <source>
        <dbReference type="ARBA" id="ARBA00023128"/>
    </source>
</evidence>
<dbReference type="GO" id="GO:0006526">
    <property type="term" value="P:L-arginine biosynthetic process"/>
    <property type="evidence" value="ECO:0007669"/>
    <property type="project" value="UniProtKB-ARBA"/>
</dbReference>
<evidence type="ECO:0000256" key="15">
    <source>
        <dbReference type="ARBA" id="ARBA00044249"/>
    </source>
</evidence>
<dbReference type="Gene3D" id="3.30.1490.20">
    <property type="entry name" value="ATP-grasp fold, A domain"/>
    <property type="match status" value="1"/>
</dbReference>
<comment type="subcellular location">
    <subcellularLocation>
        <location evidence="2">Mitochondrion</location>
    </subcellularLocation>
</comment>
<dbReference type="NCBIfam" id="NF009455">
    <property type="entry name" value="PRK12815.1"/>
    <property type="match status" value="1"/>
</dbReference>
<evidence type="ECO:0000256" key="19">
    <source>
        <dbReference type="ARBA" id="ARBA00048816"/>
    </source>
</evidence>
<evidence type="ECO:0000259" key="21">
    <source>
        <dbReference type="PROSITE" id="PS50975"/>
    </source>
</evidence>
<dbReference type="InterPro" id="IPR011761">
    <property type="entry name" value="ATP-grasp"/>
</dbReference>
<evidence type="ECO:0000256" key="6">
    <source>
        <dbReference type="ARBA" id="ARBA00022598"/>
    </source>
</evidence>
<dbReference type="InterPro" id="IPR013815">
    <property type="entry name" value="ATP_grasp_subdomain_1"/>
</dbReference>
<comment type="catalytic activity">
    <reaction evidence="18">
        <text>hydrogencarbonate + NH4(+) + 2 ATP = carbamoyl phosphate + 2 ADP + phosphate + 2 H(+)</text>
        <dbReference type="Rhea" id="RHEA:18029"/>
        <dbReference type="ChEBI" id="CHEBI:15378"/>
        <dbReference type="ChEBI" id="CHEBI:17544"/>
        <dbReference type="ChEBI" id="CHEBI:28938"/>
        <dbReference type="ChEBI" id="CHEBI:30616"/>
        <dbReference type="ChEBI" id="CHEBI:43474"/>
        <dbReference type="ChEBI" id="CHEBI:58228"/>
        <dbReference type="ChEBI" id="CHEBI:456216"/>
        <dbReference type="EC" id="6.3.4.16"/>
    </reaction>
</comment>
<dbReference type="Pfam" id="PF25596">
    <property type="entry name" value="CPSase_L_D1"/>
    <property type="match status" value="2"/>
</dbReference>
<keyword evidence="6" id="KW-0436">Ligase</keyword>
<dbReference type="SUPFAM" id="SSF56059">
    <property type="entry name" value="Glutathione synthetase ATP-binding domain-like"/>
    <property type="match status" value="2"/>
</dbReference>
<dbReference type="OrthoDB" id="1924069at2759"/>
<evidence type="ECO:0000256" key="13">
    <source>
        <dbReference type="ARBA" id="ARBA00044031"/>
    </source>
</evidence>
<dbReference type="FunFam" id="1.10.1030.10:FF:000001">
    <property type="entry name" value="Carbamoyl-phosphate synthase large chain"/>
    <property type="match status" value="1"/>
</dbReference>
<dbReference type="KEGG" id="more:E1B28_010078"/>
<dbReference type="SUPFAM" id="SSF52440">
    <property type="entry name" value="PreATP-grasp domain"/>
    <property type="match status" value="2"/>
</dbReference>
<dbReference type="PRINTS" id="PR00098">
    <property type="entry name" value="CPSASE"/>
</dbReference>
<dbReference type="EMBL" id="CM032186">
    <property type="protein sequence ID" value="KAG7091016.1"/>
    <property type="molecule type" value="Genomic_DNA"/>
</dbReference>
<dbReference type="InterPro" id="IPR006275">
    <property type="entry name" value="CPSase_lsu"/>
</dbReference>
<evidence type="ECO:0000313" key="23">
    <source>
        <dbReference type="EMBL" id="KAG7091016.1"/>
    </source>
</evidence>
<dbReference type="InterPro" id="IPR011607">
    <property type="entry name" value="MGS-like_dom"/>
</dbReference>
<dbReference type="Gene3D" id="3.40.50.20">
    <property type="match status" value="2"/>
</dbReference>
<dbReference type="GeneID" id="66079154"/>
<evidence type="ECO:0000256" key="12">
    <source>
        <dbReference type="ARBA" id="ARBA00023211"/>
    </source>
</evidence>